<keyword evidence="1" id="KW-0812">Transmembrane</keyword>
<keyword evidence="3" id="KW-1185">Reference proteome</keyword>
<name>A0A1M5U601_9CLOT</name>
<dbReference type="Proteomes" id="UP000184526">
    <property type="component" value="Unassembled WGS sequence"/>
</dbReference>
<keyword evidence="1" id="KW-1133">Transmembrane helix</keyword>
<evidence type="ECO:0000313" key="2">
    <source>
        <dbReference type="EMBL" id="SHH58368.1"/>
    </source>
</evidence>
<feature type="transmembrane region" description="Helical" evidence="1">
    <location>
        <begin position="29"/>
        <end position="49"/>
    </location>
</feature>
<organism evidence="2 3">
    <name type="scientific">Clostridium collagenovorans DSM 3089</name>
    <dbReference type="NCBI Taxonomy" id="1121306"/>
    <lineage>
        <taxon>Bacteria</taxon>
        <taxon>Bacillati</taxon>
        <taxon>Bacillota</taxon>
        <taxon>Clostridia</taxon>
        <taxon>Eubacteriales</taxon>
        <taxon>Clostridiaceae</taxon>
        <taxon>Clostridium</taxon>
    </lineage>
</organism>
<protein>
    <submittedName>
        <fullName evidence="2">Uncharacterized protein</fullName>
    </submittedName>
</protein>
<sequence length="59" mass="6707">MYKLLGVVLAAIMGALMIAFDSFFSLGQWGMTTITLIGIIISFILMFRFNNECLKRQEK</sequence>
<evidence type="ECO:0000256" key="1">
    <source>
        <dbReference type="SAM" id="Phobius"/>
    </source>
</evidence>
<keyword evidence="1" id="KW-0472">Membrane</keyword>
<reference evidence="2 3" key="1">
    <citation type="submission" date="2016-11" db="EMBL/GenBank/DDBJ databases">
        <authorList>
            <person name="Jaros S."/>
            <person name="Januszkiewicz K."/>
            <person name="Wedrychowicz H."/>
        </authorList>
    </citation>
    <scope>NUCLEOTIDE SEQUENCE [LARGE SCALE GENOMIC DNA]</scope>
    <source>
        <strain evidence="2 3">DSM 3089</strain>
    </source>
</reference>
<accession>A0A1M5U601</accession>
<dbReference type="STRING" id="1121306.SAMN02745196_00857"/>
<dbReference type="AlphaFoldDB" id="A0A1M5U601"/>
<dbReference type="RefSeq" id="WP_072830373.1">
    <property type="nucleotide sequence ID" value="NZ_FQXP01000003.1"/>
</dbReference>
<proteinExistence type="predicted"/>
<gene>
    <name evidence="2" type="ORF">SAMN02745196_00857</name>
</gene>
<dbReference type="EMBL" id="FQXP01000003">
    <property type="protein sequence ID" value="SHH58368.1"/>
    <property type="molecule type" value="Genomic_DNA"/>
</dbReference>
<evidence type="ECO:0000313" key="3">
    <source>
        <dbReference type="Proteomes" id="UP000184526"/>
    </source>
</evidence>